<feature type="transmembrane region" description="Helical" evidence="1">
    <location>
        <begin position="51"/>
        <end position="69"/>
    </location>
</feature>
<sequence>MRASIATWQRRAALACVVMILASGISLTMMASSDGTAFDLLSTGALMKRLALVPGLLAVVVFAFTTVIATPRAVAAPSRDSGVPATATESSKPFVAQVVGLEWLNPLQRRDYPTEWQLLWTLGLAKPNKNDDMVRTNPKKYSTLQPISIVADGQWGGESFKGFYKKYIDKTLLVFRTRYVTDGGYFYTVNPSDRSKWRELAGVHVELAIPAGRLDPALAKSHLSDRMVDFFEIGNPSAKDLWSRDTPPDVHVTSGRENAGFTSLDAALDYLQAHPDKSVWVMNWDAPSFPPSDEQLNENLALLILAGPNLKTGREPLAWIGKAAKSNVKDFDAKQGASRSVQAWKATIDTAAHNAGVTVPSLNYIVHDAGKGSDAASARIGSLSQSLTEVLPEYDFSKQMFNTSALLGDMGAGTALTNVVLAIGRANHLGGNVLVAGTADSDHPTAVVVVAPSKLTPIDPDKDWFRARGENNAYLPWWGRRHDARPGSQGYSE</sequence>
<dbReference type="EMBL" id="VZOK01000057">
    <property type="protein sequence ID" value="KAB0634019.1"/>
    <property type="molecule type" value="Genomic_DNA"/>
</dbReference>
<evidence type="ECO:0000313" key="2">
    <source>
        <dbReference type="EMBL" id="KAB0634019.1"/>
    </source>
</evidence>
<keyword evidence="1" id="KW-0812">Transmembrane</keyword>
<gene>
    <name evidence="2" type="ORF">F7R25_27860</name>
</gene>
<proteinExistence type="predicted"/>
<comment type="caution">
    <text evidence="2">The sequence shown here is derived from an EMBL/GenBank/DDBJ whole genome shotgun (WGS) entry which is preliminary data.</text>
</comment>
<dbReference type="RefSeq" id="WP_081069692.1">
    <property type="nucleotide sequence ID" value="NZ_CABVPM010000042.1"/>
</dbReference>
<keyword evidence="1" id="KW-1133">Transmembrane helix</keyword>
<keyword evidence="1" id="KW-0472">Membrane</keyword>
<evidence type="ECO:0000256" key="1">
    <source>
        <dbReference type="SAM" id="Phobius"/>
    </source>
</evidence>
<dbReference type="AlphaFoldDB" id="A0A6L3MSC0"/>
<reference evidence="2 3" key="1">
    <citation type="submission" date="2019-09" db="EMBL/GenBank/DDBJ databases">
        <title>Draft genome sequences of 48 bacterial type strains from the CCUG.</title>
        <authorList>
            <person name="Tunovic T."/>
            <person name="Pineiro-Iglesias B."/>
            <person name="Unosson C."/>
            <person name="Inganas E."/>
            <person name="Ohlen M."/>
            <person name="Cardew S."/>
            <person name="Jensie-Markopoulos S."/>
            <person name="Salva-Serra F."/>
            <person name="Jaen-Luchoro D."/>
            <person name="Karlsson R."/>
            <person name="Svensson-Stadler L."/>
            <person name="Chun J."/>
            <person name="Moore E."/>
        </authorList>
    </citation>
    <scope>NUCLEOTIDE SEQUENCE [LARGE SCALE GENOMIC DNA]</scope>
    <source>
        <strain evidence="2 3">CCUG 65686</strain>
    </source>
</reference>
<organism evidence="2 3">
    <name type="scientific">Burkholderia stagnalis</name>
    <dbReference type="NCBI Taxonomy" id="1503054"/>
    <lineage>
        <taxon>Bacteria</taxon>
        <taxon>Pseudomonadati</taxon>
        <taxon>Pseudomonadota</taxon>
        <taxon>Betaproteobacteria</taxon>
        <taxon>Burkholderiales</taxon>
        <taxon>Burkholderiaceae</taxon>
        <taxon>Burkholderia</taxon>
        <taxon>Burkholderia cepacia complex</taxon>
    </lineage>
</organism>
<feature type="transmembrane region" description="Helical" evidence="1">
    <location>
        <begin position="12"/>
        <end position="31"/>
    </location>
</feature>
<name>A0A6L3MSC0_9BURK</name>
<evidence type="ECO:0000313" key="3">
    <source>
        <dbReference type="Proteomes" id="UP000473470"/>
    </source>
</evidence>
<accession>A0A6L3MSC0</accession>
<protein>
    <submittedName>
        <fullName evidence="2">Virulence factor</fullName>
    </submittedName>
</protein>
<dbReference type="Proteomes" id="UP000473470">
    <property type="component" value="Unassembled WGS sequence"/>
</dbReference>